<dbReference type="AlphaFoldDB" id="A0A433QH01"/>
<gene>
    <name evidence="2" type="ORF">BC938DRAFT_481085</name>
</gene>
<accession>A0A433QH01</accession>
<feature type="region of interest" description="Disordered" evidence="1">
    <location>
        <begin position="1"/>
        <end position="61"/>
    </location>
</feature>
<feature type="compositionally biased region" description="Acidic residues" evidence="1">
    <location>
        <begin position="39"/>
        <end position="57"/>
    </location>
</feature>
<reference evidence="2 3" key="1">
    <citation type="journal article" date="2018" name="New Phytol.">
        <title>Phylogenomics of Endogonaceae and evolution of mycorrhizas within Mucoromycota.</title>
        <authorList>
            <person name="Chang Y."/>
            <person name="Desiro A."/>
            <person name="Na H."/>
            <person name="Sandor L."/>
            <person name="Lipzen A."/>
            <person name="Clum A."/>
            <person name="Barry K."/>
            <person name="Grigoriev I.V."/>
            <person name="Martin F.M."/>
            <person name="Stajich J.E."/>
            <person name="Smith M.E."/>
            <person name="Bonito G."/>
            <person name="Spatafora J.W."/>
        </authorList>
    </citation>
    <scope>NUCLEOTIDE SEQUENCE [LARGE SCALE GENOMIC DNA]</scope>
    <source>
        <strain evidence="2 3">AD002</strain>
    </source>
</reference>
<proteinExistence type="predicted"/>
<protein>
    <submittedName>
        <fullName evidence="2">Uncharacterized protein</fullName>
    </submittedName>
</protein>
<organism evidence="2 3">
    <name type="scientific">Jimgerdemannia flammicorona</name>
    <dbReference type="NCBI Taxonomy" id="994334"/>
    <lineage>
        <taxon>Eukaryota</taxon>
        <taxon>Fungi</taxon>
        <taxon>Fungi incertae sedis</taxon>
        <taxon>Mucoromycota</taxon>
        <taxon>Mucoromycotina</taxon>
        <taxon>Endogonomycetes</taxon>
        <taxon>Endogonales</taxon>
        <taxon>Endogonaceae</taxon>
        <taxon>Jimgerdemannia</taxon>
    </lineage>
</organism>
<comment type="caution">
    <text evidence="2">The sequence shown here is derived from an EMBL/GenBank/DDBJ whole genome shotgun (WGS) entry which is preliminary data.</text>
</comment>
<evidence type="ECO:0000256" key="1">
    <source>
        <dbReference type="SAM" id="MobiDB-lite"/>
    </source>
</evidence>
<evidence type="ECO:0000313" key="2">
    <source>
        <dbReference type="EMBL" id="RUS29077.1"/>
    </source>
</evidence>
<keyword evidence="3" id="KW-1185">Reference proteome</keyword>
<dbReference type="Proteomes" id="UP000274822">
    <property type="component" value="Unassembled WGS sequence"/>
</dbReference>
<sequence length="229" mass="25726">MVQKIGEKLQQSLQPPARDIQCGGEESDQDMAVNTVSSDAEDTEEEEEEEEEEDQDQESSAKTIQALLSIVRMLTESGKIQQVITSDNIQYATFKGTTFTEKEKMVVAMIVNFFQPFVQQHMDDNQFSEPHILTCAPLAALANIITTITGFPFLIRKVLINSQQGSHALHLTAAGIYDTFRGQWDIPVDDTNWITNSYQAGKTKTATFRAFFNTNRIESLMDSYGLHFA</sequence>
<dbReference type="EMBL" id="RBNJ01005668">
    <property type="protein sequence ID" value="RUS29077.1"/>
    <property type="molecule type" value="Genomic_DNA"/>
</dbReference>
<evidence type="ECO:0000313" key="3">
    <source>
        <dbReference type="Proteomes" id="UP000274822"/>
    </source>
</evidence>
<name>A0A433QH01_9FUNG</name>